<dbReference type="OMA" id="YFNTHAN"/>
<feature type="domain" description="RRM" evidence="5">
    <location>
        <begin position="1009"/>
        <end position="1093"/>
    </location>
</feature>
<dbReference type="SMART" id="SM00360">
    <property type="entry name" value="RRM"/>
    <property type="match status" value="9"/>
</dbReference>
<feature type="domain" description="RRM" evidence="5">
    <location>
        <begin position="177"/>
        <end position="260"/>
    </location>
</feature>
<feature type="domain" description="RRM" evidence="5">
    <location>
        <begin position="735"/>
        <end position="818"/>
    </location>
</feature>
<feature type="compositionally biased region" description="Gly residues" evidence="4">
    <location>
        <begin position="1317"/>
        <end position="1326"/>
    </location>
</feature>
<feature type="region of interest" description="Disordered" evidence="4">
    <location>
        <begin position="683"/>
        <end position="736"/>
    </location>
</feature>
<evidence type="ECO:0000256" key="2">
    <source>
        <dbReference type="ARBA" id="ARBA00023242"/>
    </source>
</evidence>
<dbReference type="EnsemblMetazoa" id="XM_038215264.1">
    <property type="protein sequence ID" value="XP_038071192.1"/>
    <property type="gene ID" value="LOC119740062"/>
</dbReference>
<proteinExistence type="predicted"/>
<dbReference type="Gene3D" id="3.30.70.330">
    <property type="match status" value="9"/>
</dbReference>
<dbReference type="GeneID" id="119740062"/>
<evidence type="ECO:0000313" key="7">
    <source>
        <dbReference type="Proteomes" id="UP000887568"/>
    </source>
</evidence>
<evidence type="ECO:0000259" key="5">
    <source>
        <dbReference type="PROSITE" id="PS50102"/>
    </source>
</evidence>
<dbReference type="CDD" id="cd00590">
    <property type="entry name" value="RRM_SF"/>
    <property type="match status" value="1"/>
</dbReference>
<evidence type="ECO:0000256" key="4">
    <source>
        <dbReference type="SAM" id="MobiDB-lite"/>
    </source>
</evidence>
<dbReference type="GO" id="GO:0010468">
    <property type="term" value="P:regulation of gene expression"/>
    <property type="evidence" value="ECO:0007669"/>
    <property type="project" value="TreeGrafter"/>
</dbReference>
<feature type="region of interest" description="Disordered" evidence="4">
    <location>
        <begin position="19"/>
        <end position="52"/>
    </location>
</feature>
<dbReference type="Pfam" id="PF00076">
    <property type="entry name" value="RRM_1"/>
    <property type="match status" value="8"/>
</dbReference>
<keyword evidence="2" id="KW-0539">Nucleus</keyword>
<keyword evidence="3" id="KW-0694">RNA-binding</keyword>
<reference evidence="6" key="1">
    <citation type="submission" date="2022-11" db="UniProtKB">
        <authorList>
            <consortium name="EnsemblMetazoa"/>
        </authorList>
    </citation>
    <scope>IDENTIFICATION</scope>
</reference>
<feature type="compositionally biased region" description="Gly residues" evidence="4">
    <location>
        <begin position="1212"/>
        <end position="1253"/>
    </location>
</feature>
<feature type="compositionally biased region" description="Low complexity" evidence="4">
    <location>
        <begin position="492"/>
        <end position="507"/>
    </location>
</feature>
<dbReference type="OrthoDB" id="5850064at2759"/>
<evidence type="ECO:0000256" key="1">
    <source>
        <dbReference type="ARBA" id="ARBA00004123"/>
    </source>
</evidence>
<dbReference type="GO" id="GO:0003723">
    <property type="term" value="F:RNA binding"/>
    <property type="evidence" value="ECO:0007669"/>
    <property type="project" value="UniProtKB-UniRule"/>
</dbReference>
<feature type="compositionally biased region" description="Acidic residues" evidence="4">
    <location>
        <begin position="683"/>
        <end position="721"/>
    </location>
</feature>
<name>A0A914B6V5_PATMI</name>
<keyword evidence="7" id="KW-1185">Reference proteome</keyword>
<dbReference type="GO" id="GO:0005654">
    <property type="term" value="C:nucleoplasm"/>
    <property type="evidence" value="ECO:0007669"/>
    <property type="project" value="TreeGrafter"/>
</dbReference>
<feature type="region of interest" description="Disordered" evidence="4">
    <location>
        <begin position="1317"/>
        <end position="1355"/>
    </location>
</feature>
<feature type="domain" description="RRM" evidence="5">
    <location>
        <begin position="917"/>
        <end position="1001"/>
    </location>
</feature>
<feature type="compositionally biased region" description="Basic and acidic residues" evidence="4">
    <location>
        <begin position="722"/>
        <end position="736"/>
    </location>
</feature>
<dbReference type="InterPro" id="IPR035979">
    <property type="entry name" value="RBD_domain_sf"/>
</dbReference>
<feature type="compositionally biased region" description="Low complexity" evidence="4">
    <location>
        <begin position="453"/>
        <end position="484"/>
    </location>
</feature>
<dbReference type="Proteomes" id="UP000887568">
    <property type="component" value="Unplaced"/>
</dbReference>
<dbReference type="PROSITE" id="PS50102">
    <property type="entry name" value="RRM"/>
    <property type="match status" value="9"/>
</dbReference>
<protein>
    <recommendedName>
        <fullName evidence="5">RRM domain-containing protein</fullName>
    </recommendedName>
</protein>
<accession>A0A914B6V5</accession>
<feature type="domain" description="RRM" evidence="5">
    <location>
        <begin position="1106"/>
        <end position="1185"/>
    </location>
</feature>
<dbReference type="SUPFAM" id="SSF54928">
    <property type="entry name" value="RNA-binding domain, RBD"/>
    <property type="match status" value="6"/>
</dbReference>
<feature type="compositionally biased region" description="Basic residues" evidence="4">
    <location>
        <begin position="1342"/>
        <end position="1355"/>
    </location>
</feature>
<feature type="domain" description="RRM" evidence="5">
    <location>
        <begin position="269"/>
        <end position="358"/>
    </location>
</feature>
<feature type="domain" description="RRM" evidence="5">
    <location>
        <begin position="366"/>
        <end position="438"/>
    </location>
</feature>
<comment type="subcellular location">
    <subcellularLocation>
        <location evidence="1">Nucleus</location>
    </subcellularLocation>
</comment>
<evidence type="ECO:0000256" key="3">
    <source>
        <dbReference type="PROSITE-ProRule" id="PRU00176"/>
    </source>
</evidence>
<organism evidence="6 7">
    <name type="scientific">Patiria miniata</name>
    <name type="common">Bat star</name>
    <name type="synonym">Asterina miniata</name>
    <dbReference type="NCBI Taxonomy" id="46514"/>
    <lineage>
        <taxon>Eukaryota</taxon>
        <taxon>Metazoa</taxon>
        <taxon>Echinodermata</taxon>
        <taxon>Eleutherozoa</taxon>
        <taxon>Asterozoa</taxon>
        <taxon>Asteroidea</taxon>
        <taxon>Valvatacea</taxon>
        <taxon>Valvatida</taxon>
        <taxon>Asterinidae</taxon>
        <taxon>Patiria</taxon>
    </lineage>
</organism>
<feature type="domain" description="RRM" evidence="5">
    <location>
        <begin position="89"/>
        <end position="169"/>
    </location>
</feature>
<evidence type="ECO:0000313" key="6">
    <source>
        <dbReference type="EnsemblMetazoa" id="XP_038071192.1"/>
    </source>
</evidence>
<dbReference type="InterPro" id="IPR000504">
    <property type="entry name" value="RRM_dom"/>
</dbReference>
<feature type="region of interest" description="Disordered" evidence="4">
    <location>
        <begin position="1189"/>
        <end position="1253"/>
    </location>
</feature>
<dbReference type="GO" id="GO:0000785">
    <property type="term" value="C:chromatin"/>
    <property type="evidence" value="ECO:0007669"/>
    <property type="project" value="TreeGrafter"/>
</dbReference>
<sequence>MAEEITGELEIEEMELDEENLARLISNDEESEQQNMQDDGHEGQAGDSQEDMMQDCEHCEHDDEEKVIITETAFAFLTQQNTVSDIVGPRLFIGGLNSGTTDDDFREHFEKYGKMTECSIPRKGTEEGKIGKSRGFGFVTMTTMAETEAVLKDTHVIKDKVVTVAISRPPDAPERKLRLSVRNLDVEKTTEETLAAHFGRFGIVANCNISKKQVDGKVVSRGIGYVTMTTEEEVQAVLNGCINGHQTVDEKTVDVKRVSRGTQTQDRLRKLWFGGLDKDKTTESDVADYFSAFGAVTDCVIVRDPPETEGGECKSKGYGFINMASVGETVAILKHTGPHKIHGKELIFNRVPLPPSQNDYDRQPVKEIYVSGLKDGTLTMDDLRAYFNTHANVRNITMIKDEGAARILLGSADDAVKLAHMQDHCVKKYWLIVRMADPQSAVKPDKSKKPAAKQKQSVNKKGSGNQSSSVKSSGSASSAGQQSKNSRRRRTSQGSSRQSQGPRQARGFGSSGGRQYRNQPMPGGYVPSRQAGIADYFYEKDPSGYGPVRGRGLSLSVPRGHAQGRGGGSASGWVFVDNLYQEPEVHPRPFSLKGFVGKGRGSVLNMGVGYGNGERPDGRFSDADGLGGGYDDMWGEGGNMTRGKGRGRGRGWRPYFANQMKSARQTNYIGNMESDNAAMDVDGEEQEFREDAVEEGNVESEKESDQDEGEDDMESEDEAEDGDKAESDQEIEDPRKLFIGGLHAKTTEENMKEHFSAYGTVESCTIARDRSMFNKKGKHNGSKGFGFITMSSAEEAQAVLREKHTLQGRQVAVTISKPLSAPERKLRLSVSHLDKVKTTDDSLRDYFSKFGTVTSCRVSKEEVDGKMVSRGFGFVTMALQEEVDTIISENSHGRQIIDGAKAEVKQVHVDRNKNKRRQIYIGNLDPEKTTKDDIRAYFSQWGNIQDLTMPRKGRDAIAVKKTYAFVRMCNQEDFEKIIKAHEGEQEYRLHDRLLDVRRAFTVENNEKLQKFYVGELDKEKTTETDLTEYFTAFGTVVECTLVREAPEVEGQEGASKGYAFLLMSTIEEVDAILKHPTPHVLHEKELVVNRASPHTLHRAMITDRINKMNVTNFKGTDITEDDLREYFGKYGNIVRMELPFHRKTSKQLGFAVIEMDNHHDIEKLAIMHEHYIRDHRCVVTKFKRKDAEQKAKLKKKERKKRQETVRGRGRGFSRGGGWGGGGPPRGGRGFPQWNGGGGRGRGRGGWGRGGGGGGGEWGNFGEYGDGYYQGWESSCGPMRGFPGRGRGFGNHNRWGGGGYDAWDDGYAAWDDGYAGDGWRGGFGNGRGRGRGRRPGRGPGPRGQRRGRGGQRGRPY</sequence>
<dbReference type="PANTHER" id="PTHR48033:SF10">
    <property type="entry name" value="RNA-BINDING PROTEIN SQUID"/>
    <property type="match status" value="1"/>
</dbReference>
<feature type="domain" description="RRM" evidence="5">
    <location>
        <begin position="826"/>
        <end position="914"/>
    </location>
</feature>
<feature type="region of interest" description="Disordered" evidence="4">
    <location>
        <begin position="439"/>
        <end position="528"/>
    </location>
</feature>
<dbReference type="RefSeq" id="XP_038071192.1">
    <property type="nucleotide sequence ID" value="XM_038215264.1"/>
</dbReference>
<dbReference type="InterPro" id="IPR012677">
    <property type="entry name" value="Nucleotide-bd_a/b_plait_sf"/>
</dbReference>
<dbReference type="PANTHER" id="PTHR48033">
    <property type="entry name" value="RNA-BINDING (RRM/RBD/RNP MOTIFS) FAMILY PROTEIN"/>
    <property type="match status" value="1"/>
</dbReference>